<dbReference type="EMBL" id="GBXM01039748">
    <property type="protein sequence ID" value="JAH68829.1"/>
    <property type="molecule type" value="Transcribed_RNA"/>
</dbReference>
<proteinExistence type="predicted"/>
<organism evidence="1">
    <name type="scientific">Anguilla anguilla</name>
    <name type="common">European freshwater eel</name>
    <name type="synonym">Muraena anguilla</name>
    <dbReference type="NCBI Taxonomy" id="7936"/>
    <lineage>
        <taxon>Eukaryota</taxon>
        <taxon>Metazoa</taxon>
        <taxon>Chordata</taxon>
        <taxon>Craniata</taxon>
        <taxon>Vertebrata</taxon>
        <taxon>Euteleostomi</taxon>
        <taxon>Actinopterygii</taxon>
        <taxon>Neopterygii</taxon>
        <taxon>Teleostei</taxon>
        <taxon>Anguilliformes</taxon>
        <taxon>Anguillidae</taxon>
        <taxon>Anguilla</taxon>
    </lineage>
</organism>
<reference evidence="1" key="2">
    <citation type="journal article" date="2015" name="Fish Shellfish Immunol.">
        <title>Early steps in the European eel (Anguilla anguilla)-Vibrio vulnificus interaction in the gills: Role of the RtxA13 toxin.</title>
        <authorList>
            <person name="Callol A."/>
            <person name="Pajuelo D."/>
            <person name="Ebbesson L."/>
            <person name="Teles M."/>
            <person name="MacKenzie S."/>
            <person name="Amaro C."/>
        </authorList>
    </citation>
    <scope>NUCLEOTIDE SEQUENCE</scope>
</reference>
<accession>A0A0E9USJ8</accession>
<reference evidence="1" key="1">
    <citation type="submission" date="2014-11" db="EMBL/GenBank/DDBJ databases">
        <authorList>
            <person name="Amaro Gonzalez C."/>
        </authorList>
    </citation>
    <scope>NUCLEOTIDE SEQUENCE</scope>
</reference>
<sequence>MTDGKLSKLFSSVLQ</sequence>
<evidence type="ECO:0000313" key="1">
    <source>
        <dbReference type="EMBL" id="JAH68829.1"/>
    </source>
</evidence>
<name>A0A0E9USJ8_ANGAN</name>
<protein>
    <submittedName>
        <fullName evidence="1">Uncharacterized protein</fullName>
    </submittedName>
</protein>